<evidence type="ECO:0000256" key="1">
    <source>
        <dbReference type="SAM" id="Coils"/>
    </source>
</evidence>
<dbReference type="Proteomes" id="UP000253383">
    <property type="component" value="Unassembled WGS sequence"/>
</dbReference>
<sequence>MAEQETSSGLEGFGKKLLNLFIKEEPTTGKPITAFPQNPPNPVSVPITPASPVPAATVREPTASSAVPEGAVDTKFVDHFAAVLSKANQPGPDYFEFRETLKNLSNLNLSEDQQYQAAWASFKAMGGSANVAGLVSSANQYLTALNNDQQAFSKTVEEALTEKVGGLSNEQKQLQSENEQLAKQMLEIQRKMDANNERLARIGGELNEQRQKITQNQSNYEATLAVFVGQIKRDLLKLGEYIK</sequence>
<accession>A0A368JHF9</accession>
<proteinExistence type="predicted"/>
<keyword evidence="3" id="KW-1185">Reference proteome</keyword>
<keyword evidence="1" id="KW-0175">Coiled coil</keyword>
<organism evidence="2 3">
    <name type="scientific">Larkinella punicea</name>
    <dbReference type="NCBI Taxonomy" id="2315727"/>
    <lineage>
        <taxon>Bacteria</taxon>
        <taxon>Pseudomonadati</taxon>
        <taxon>Bacteroidota</taxon>
        <taxon>Cytophagia</taxon>
        <taxon>Cytophagales</taxon>
        <taxon>Spirosomataceae</taxon>
        <taxon>Larkinella</taxon>
    </lineage>
</organism>
<gene>
    <name evidence="2" type="ORF">DUE52_28595</name>
</gene>
<reference evidence="2 3" key="1">
    <citation type="submission" date="2018-07" db="EMBL/GenBank/DDBJ databases">
        <title>Genome analysis of Larkinella rosea.</title>
        <authorList>
            <person name="Zhou Z."/>
            <person name="Wang G."/>
        </authorList>
    </citation>
    <scope>NUCLEOTIDE SEQUENCE [LARGE SCALE GENOMIC DNA]</scope>
    <source>
        <strain evidence="3">zzj9</strain>
    </source>
</reference>
<evidence type="ECO:0000313" key="2">
    <source>
        <dbReference type="EMBL" id="RCR66124.1"/>
    </source>
</evidence>
<evidence type="ECO:0000313" key="3">
    <source>
        <dbReference type="Proteomes" id="UP000253383"/>
    </source>
</evidence>
<protein>
    <submittedName>
        <fullName evidence="2">Uncharacterized protein</fullName>
    </submittedName>
</protein>
<feature type="coiled-coil region" evidence="1">
    <location>
        <begin position="157"/>
        <end position="198"/>
    </location>
</feature>
<comment type="caution">
    <text evidence="2">The sequence shown here is derived from an EMBL/GenBank/DDBJ whole genome shotgun (WGS) entry which is preliminary data.</text>
</comment>
<dbReference type="OrthoDB" id="1160770at2"/>
<name>A0A368JHF9_9BACT</name>
<dbReference type="RefSeq" id="WP_114409516.1">
    <property type="nucleotide sequence ID" value="NZ_QOWE01000031.1"/>
</dbReference>
<dbReference type="AlphaFoldDB" id="A0A368JHF9"/>
<dbReference type="EMBL" id="QOWE01000031">
    <property type="protein sequence ID" value="RCR66124.1"/>
    <property type="molecule type" value="Genomic_DNA"/>
</dbReference>